<name>A0AAV8QMR7_ENSVE</name>
<sequence length="120" mass="13198">MEEIDGEHFIAGFAWHSHLKMTLPRRSHPFTVRSPVGPSDAFNDKAGARKSDLRRVSQVLPSRVALRSFVAIMAASARHLLRPGPHHLPRGWLGPMSGTGFNSTCRITTGKDDVTCITVL</sequence>
<accession>A0AAV8QMR7</accession>
<reference evidence="1 2" key="1">
    <citation type="submission" date="2022-12" db="EMBL/GenBank/DDBJ databases">
        <title>Chromosome-scale assembly of the Ensete ventricosum genome.</title>
        <authorList>
            <person name="Dussert Y."/>
            <person name="Stocks J."/>
            <person name="Wendawek A."/>
            <person name="Woldeyes F."/>
            <person name="Nichols R.A."/>
            <person name="Borrell J.S."/>
        </authorList>
    </citation>
    <scope>NUCLEOTIDE SEQUENCE [LARGE SCALE GENOMIC DNA]</scope>
    <source>
        <strain evidence="2">cv. Maze</strain>
        <tissue evidence="1">Seeds</tissue>
    </source>
</reference>
<organism evidence="1 2">
    <name type="scientific">Ensete ventricosum</name>
    <name type="common">Abyssinian banana</name>
    <name type="synonym">Musa ensete</name>
    <dbReference type="NCBI Taxonomy" id="4639"/>
    <lineage>
        <taxon>Eukaryota</taxon>
        <taxon>Viridiplantae</taxon>
        <taxon>Streptophyta</taxon>
        <taxon>Embryophyta</taxon>
        <taxon>Tracheophyta</taxon>
        <taxon>Spermatophyta</taxon>
        <taxon>Magnoliopsida</taxon>
        <taxon>Liliopsida</taxon>
        <taxon>Zingiberales</taxon>
        <taxon>Musaceae</taxon>
        <taxon>Ensete</taxon>
    </lineage>
</organism>
<keyword evidence="2" id="KW-1185">Reference proteome</keyword>
<dbReference type="AlphaFoldDB" id="A0AAV8QMR7"/>
<gene>
    <name evidence="1" type="ORF">OPV22_020209</name>
</gene>
<proteinExistence type="predicted"/>
<dbReference type="Proteomes" id="UP001222027">
    <property type="component" value="Unassembled WGS sequence"/>
</dbReference>
<evidence type="ECO:0000313" key="1">
    <source>
        <dbReference type="EMBL" id="KAJ8476482.1"/>
    </source>
</evidence>
<dbReference type="EMBL" id="JAQQAF010000006">
    <property type="protein sequence ID" value="KAJ8476482.1"/>
    <property type="molecule type" value="Genomic_DNA"/>
</dbReference>
<protein>
    <submittedName>
        <fullName evidence="1">Uncharacterized protein</fullName>
    </submittedName>
</protein>
<evidence type="ECO:0000313" key="2">
    <source>
        <dbReference type="Proteomes" id="UP001222027"/>
    </source>
</evidence>
<comment type="caution">
    <text evidence="1">The sequence shown here is derived from an EMBL/GenBank/DDBJ whole genome shotgun (WGS) entry which is preliminary data.</text>
</comment>